<dbReference type="AlphaFoldDB" id="A0A1I4ZD68"/>
<dbReference type="InterPro" id="IPR009492">
    <property type="entry name" value="TniQ"/>
</dbReference>
<proteinExistence type="predicted"/>
<evidence type="ECO:0000259" key="1">
    <source>
        <dbReference type="Pfam" id="PF06527"/>
    </source>
</evidence>
<evidence type="ECO:0000313" key="3">
    <source>
        <dbReference type="Proteomes" id="UP000242869"/>
    </source>
</evidence>
<feature type="domain" description="TniQ" evidence="1">
    <location>
        <begin position="29"/>
        <end position="171"/>
    </location>
</feature>
<name>A0A1I4ZD68_9NEIS</name>
<dbReference type="Proteomes" id="UP000242869">
    <property type="component" value="Unassembled WGS sequence"/>
</dbReference>
<dbReference type="STRING" id="83765.SAMN05660284_01591"/>
<gene>
    <name evidence="2" type="ORF">SAMN05660284_01591</name>
</gene>
<dbReference type="EMBL" id="FOVE01000010">
    <property type="protein sequence ID" value="SFN48205.1"/>
    <property type="molecule type" value="Genomic_DNA"/>
</dbReference>
<accession>A0A1I4ZD68</accession>
<sequence>MSAPTSSTGRHLTQKSFELQPGLSGKLWPIHPKPRPDELLSSWLIRFAHAHGIKAETVCTMLFKRYTPVWNRDIDRLAPDYLLEGLCRVTGATPEQAWNTTLPAYEGWLSERVNRHGNSRWILPLGVYHRERTRPSLLFCPQCLAEPDGRYYRRKWRLAWTTVCTKHGCLLLDQCPFCGAAIEPHRTDMTTRRIFPNKDMLVSCHHCSKSLLRAPVTSADPSLIVFQRDLEAILETGYVDWAGNPNLHSVLYFNGLRSMLAGILTGRMVSKRDQQLAHLSGKEIERLALADRQMLMGKMASLLHEWPSVFKRYVSEYHIRCSDLTNSATNPPFWYASVMASFARRSTPFSENEAYAIYDAAYKQGKPTTNQALREFSGRDFSRLQGFNRRKRMTDEEYEQFMVDIDHRIAGTLNERKRLLYLRTKFMFAAARQFKLSQEKVILLTMDDVRQWVPEIPEASFYTEPRSKREAAAWMVWFWENVRPHFRPDLKEACLFTSVLTGRRLSAEACWSALKSKNLVPE</sequence>
<reference evidence="3" key="1">
    <citation type="submission" date="2016-10" db="EMBL/GenBank/DDBJ databases">
        <authorList>
            <person name="Varghese N."/>
            <person name="Submissions S."/>
        </authorList>
    </citation>
    <scope>NUCLEOTIDE SEQUENCE [LARGE SCALE GENOMIC DNA]</scope>
    <source>
        <strain evidence="3">DSM 6150</strain>
    </source>
</reference>
<organism evidence="2 3">
    <name type="scientific">Formivibrio citricus</name>
    <dbReference type="NCBI Taxonomy" id="83765"/>
    <lineage>
        <taxon>Bacteria</taxon>
        <taxon>Pseudomonadati</taxon>
        <taxon>Pseudomonadota</taxon>
        <taxon>Betaproteobacteria</taxon>
        <taxon>Neisseriales</taxon>
        <taxon>Chitinibacteraceae</taxon>
        <taxon>Formivibrio</taxon>
    </lineage>
</organism>
<dbReference type="OrthoDB" id="9036115at2"/>
<evidence type="ECO:0000313" key="2">
    <source>
        <dbReference type="EMBL" id="SFN48205.1"/>
    </source>
</evidence>
<dbReference type="Pfam" id="PF06527">
    <property type="entry name" value="TniQ"/>
    <property type="match status" value="1"/>
</dbReference>
<dbReference type="RefSeq" id="WP_091194129.1">
    <property type="nucleotide sequence ID" value="NZ_FOVE01000010.1"/>
</dbReference>
<keyword evidence="3" id="KW-1185">Reference proteome</keyword>
<protein>
    <submittedName>
        <fullName evidence="2">TniQ protein</fullName>
    </submittedName>
</protein>